<dbReference type="EMBL" id="CP095075">
    <property type="protein sequence ID" value="UOR11165.1"/>
    <property type="molecule type" value="Genomic_DNA"/>
</dbReference>
<evidence type="ECO:0008006" key="3">
    <source>
        <dbReference type="Google" id="ProtNLM"/>
    </source>
</evidence>
<protein>
    <recommendedName>
        <fullName evidence="3">SHOCT domain-containing protein</fullName>
    </recommendedName>
</protein>
<organism evidence="1 2">
    <name type="scientific">Halobacillus amylolyticus</name>
    <dbReference type="NCBI Taxonomy" id="2932259"/>
    <lineage>
        <taxon>Bacteria</taxon>
        <taxon>Bacillati</taxon>
        <taxon>Bacillota</taxon>
        <taxon>Bacilli</taxon>
        <taxon>Bacillales</taxon>
        <taxon>Bacillaceae</taxon>
        <taxon>Halobacillus</taxon>
    </lineage>
</organism>
<dbReference type="Proteomes" id="UP000830326">
    <property type="component" value="Chromosome"/>
</dbReference>
<keyword evidence="2" id="KW-1185">Reference proteome</keyword>
<name>A0ABY4HCM5_9BACI</name>
<sequence>MVVVKGDVNPTEAKDILNDWVTKGEQTNEEWNEQSQARIQRQLKKLGFVTREEYEQLEEGLNV</sequence>
<accession>A0ABY4HCM5</accession>
<reference evidence="1" key="1">
    <citation type="submission" date="2022-04" db="EMBL/GenBank/DDBJ databases">
        <title>Halobacillus sp. isolated from saltern.</title>
        <authorList>
            <person name="Won M."/>
            <person name="Lee C.-M."/>
            <person name="Woen H.-Y."/>
            <person name="Kwon S.-W."/>
        </authorList>
    </citation>
    <scope>NUCLEOTIDE SEQUENCE</scope>
    <source>
        <strain evidence="1">SSHM10-5</strain>
    </source>
</reference>
<dbReference type="RefSeq" id="WP_245030898.1">
    <property type="nucleotide sequence ID" value="NZ_CP095075.1"/>
</dbReference>
<proteinExistence type="predicted"/>
<evidence type="ECO:0000313" key="1">
    <source>
        <dbReference type="EMBL" id="UOR11165.1"/>
    </source>
</evidence>
<gene>
    <name evidence="1" type="ORF">MUO15_16420</name>
</gene>
<evidence type="ECO:0000313" key="2">
    <source>
        <dbReference type="Proteomes" id="UP000830326"/>
    </source>
</evidence>